<dbReference type="PANTHER" id="PTHR41532:SF1">
    <property type="entry name" value="FIXS PROTEIN"/>
    <property type="match status" value="1"/>
</dbReference>
<proteinExistence type="predicted"/>
<dbReference type="InterPro" id="IPR004714">
    <property type="entry name" value="Cyt_oxidase_maturation_cbb3"/>
</dbReference>
<keyword evidence="2" id="KW-1185">Reference proteome</keyword>
<sequence>MTGLAFLIPVALLMGLTGLAAFFWSLRNGQFEDLDGAAARILIDDEELPVERKGERG</sequence>
<organism evidence="1 2">
    <name type="scientific">Novosphingobium humi</name>
    <dbReference type="NCBI Taxonomy" id="2282397"/>
    <lineage>
        <taxon>Bacteria</taxon>
        <taxon>Pseudomonadati</taxon>
        <taxon>Pseudomonadota</taxon>
        <taxon>Alphaproteobacteria</taxon>
        <taxon>Sphingomonadales</taxon>
        <taxon>Sphingomonadaceae</taxon>
        <taxon>Novosphingobium</taxon>
    </lineage>
</organism>
<dbReference type="Proteomes" id="UP001218231">
    <property type="component" value="Chromosome"/>
</dbReference>
<dbReference type="NCBIfam" id="TIGR00847">
    <property type="entry name" value="ccoS"/>
    <property type="match status" value="1"/>
</dbReference>
<dbReference type="RefSeq" id="WP_273617271.1">
    <property type="nucleotide sequence ID" value="NZ_CP103868.1"/>
</dbReference>
<evidence type="ECO:0000313" key="1">
    <source>
        <dbReference type="EMBL" id="WCT76870.1"/>
    </source>
</evidence>
<protein>
    <submittedName>
        <fullName evidence="1">Cbb3-type cytochrome oxidase assembly protein CcoS</fullName>
    </submittedName>
</protein>
<gene>
    <name evidence="1" type="primary">ccoS</name>
    <name evidence="1" type="ORF">PQ457_13200</name>
</gene>
<dbReference type="Pfam" id="PF03597">
    <property type="entry name" value="FixS"/>
    <property type="match status" value="1"/>
</dbReference>
<reference evidence="1 2" key="1">
    <citation type="submission" date="2023-02" db="EMBL/GenBank/DDBJ databases">
        <title>Genome sequence of Novosphingobium humi KACC 19094.</title>
        <authorList>
            <person name="Kim S."/>
            <person name="Heo J."/>
            <person name="Kwon S.-W."/>
        </authorList>
    </citation>
    <scope>NUCLEOTIDE SEQUENCE [LARGE SCALE GENOMIC DNA]</scope>
    <source>
        <strain evidence="1 2">KACC 19094</strain>
    </source>
</reference>
<evidence type="ECO:0000313" key="2">
    <source>
        <dbReference type="Proteomes" id="UP001218231"/>
    </source>
</evidence>
<accession>A0ABY7TWY5</accession>
<dbReference type="EMBL" id="CP117417">
    <property type="protein sequence ID" value="WCT76870.1"/>
    <property type="molecule type" value="Genomic_DNA"/>
</dbReference>
<name>A0ABY7TWY5_9SPHN</name>
<dbReference type="PANTHER" id="PTHR41532">
    <property type="entry name" value="FIXS PROTEIN"/>
    <property type="match status" value="1"/>
</dbReference>